<evidence type="ECO:0000313" key="3">
    <source>
        <dbReference type="EMBL" id="OHT16437.1"/>
    </source>
</evidence>
<accession>A0A1J4L3E8</accession>
<evidence type="ECO:0000256" key="2">
    <source>
        <dbReference type="SAM" id="MobiDB-lite"/>
    </source>
</evidence>
<gene>
    <name evidence="3" type="ORF">TRFO_02696</name>
</gene>
<dbReference type="VEuPathDB" id="TrichDB:TRFO_02696"/>
<feature type="region of interest" description="Disordered" evidence="2">
    <location>
        <begin position="407"/>
        <end position="705"/>
    </location>
</feature>
<feature type="compositionally biased region" description="Basic residues" evidence="2">
    <location>
        <begin position="543"/>
        <end position="554"/>
    </location>
</feature>
<keyword evidence="4" id="KW-1185">Reference proteome</keyword>
<comment type="caution">
    <text evidence="3">The sequence shown here is derived from an EMBL/GenBank/DDBJ whole genome shotgun (WGS) entry which is preliminary data.</text>
</comment>
<protein>
    <submittedName>
        <fullName evidence="3">Uncharacterized protein</fullName>
    </submittedName>
</protein>
<dbReference type="EMBL" id="MLAK01000111">
    <property type="protein sequence ID" value="OHT16437.1"/>
    <property type="molecule type" value="Genomic_DNA"/>
</dbReference>
<feature type="compositionally biased region" description="Basic and acidic residues" evidence="2">
    <location>
        <begin position="608"/>
        <end position="620"/>
    </location>
</feature>
<feature type="compositionally biased region" description="Basic and acidic residues" evidence="2">
    <location>
        <begin position="426"/>
        <end position="442"/>
    </location>
</feature>
<feature type="compositionally biased region" description="Basic and acidic residues" evidence="2">
    <location>
        <begin position="513"/>
        <end position="535"/>
    </location>
</feature>
<evidence type="ECO:0000313" key="4">
    <source>
        <dbReference type="Proteomes" id="UP000179807"/>
    </source>
</evidence>
<sequence>MYAFLMWNESILLLTLESTMPSALNEVLSKAKCTIDAVIEAINTENIAEARMNQKSAKKFLSLLKAEADLPNGIPKVSDILSSVSKNMLMVNQLVNSGPILSSILDKLLSTAISSRKGDIYDQKSLTIIFDLINQSDKLKSQLCMSIHEYILTAIEQGSLQQPIISKSMELLVSAVTHHQENRTFFIKNTSKGKIAAVFNLTKNTGNPMVQIFSIEFLWRVAIPMRLSIDEKEAIFGQYSQMLYSIGADSFREGILNFVEELNKDRRDPQQILQMKIKNLMIGNNPTTGTHNIYFGSDSILLWVTKNTKFAKYHADVELVTLKRNDVSGIGILNNTWCIGITSEFDTLTDFFEQTERLVTFQPINENKSLFNIVVQRFGKINVPKIPTARPFIAEKIRQTPCIQVRNGSDQQQCVKRKAATPKTPMVKEKNETPKPKKESSQKQKKSVQQPKTPVKQKETPRVKKTPINSSTPKNKPNPKVVSLSSDDEIETISESDKYTSESDSLSSSEEEKETKLETRHSPRLDERKTAKQELKTTAVKKEKVKIHKPKVTPHPKGEKSIKKEIEKSEDNKSLQTKKLHTKHKPESPPPPPKEESDSSDYEIPIEDEAKQPMKKEVDKKLKKNQKKKREIIEIEKEGVEIENLDDDDIPPVQIQSSFQYDFNLSSSSDDSSFDLSQPKANDDSDDFPNVSFESQDRNKKGQEIIIDNPLKSTIHQEKIKAPPKMRQYTPERWELDTFDELKNFGNAIRSRLSERQMMLNRAIEDAVNNSLKDATDFLEKCDADLDQLRTDFASLSSQISGDIEQKQKMVIQLGDQQSEHITQIIKDCERLRKRAQEQKVRFSHQKEALKANQAKHIALFNDDMKSEFKAAITTKKRESTKRRVQELASLIDLL</sequence>
<keyword evidence="1" id="KW-0175">Coiled coil</keyword>
<feature type="compositionally biased region" description="Basic and acidic residues" evidence="2">
    <location>
        <begin position="631"/>
        <end position="640"/>
    </location>
</feature>
<name>A0A1J4L3E8_9EUKA</name>
<reference evidence="3" key="1">
    <citation type="submission" date="2016-10" db="EMBL/GenBank/DDBJ databases">
        <authorList>
            <person name="Benchimol M."/>
            <person name="Almeida L.G."/>
            <person name="Vasconcelos A.T."/>
            <person name="Perreira-Neves A."/>
            <person name="Rosa I.A."/>
            <person name="Tasca T."/>
            <person name="Bogo M.R."/>
            <person name="de Souza W."/>
        </authorList>
    </citation>
    <scope>NUCLEOTIDE SEQUENCE [LARGE SCALE GENOMIC DNA]</scope>
    <source>
        <strain evidence="3">K</strain>
    </source>
</reference>
<dbReference type="Proteomes" id="UP000179807">
    <property type="component" value="Unassembled WGS sequence"/>
</dbReference>
<feature type="compositionally biased region" description="Basic and acidic residues" evidence="2">
    <location>
        <begin position="556"/>
        <end position="573"/>
    </location>
</feature>
<dbReference type="GeneID" id="94825551"/>
<feature type="coiled-coil region" evidence="1">
    <location>
        <begin position="779"/>
        <end position="853"/>
    </location>
</feature>
<proteinExistence type="predicted"/>
<feature type="compositionally biased region" description="Acidic residues" evidence="2">
    <location>
        <begin position="598"/>
        <end position="607"/>
    </location>
</feature>
<dbReference type="OrthoDB" id="10555042at2759"/>
<dbReference type="RefSeq" id="XP_068369573.1">
    <property type="nucleotide sequence ID" value="XM_068490847.1"/>
</dbReference>
<organism evidence="3 4">
    <name type="scientific">Tritrichomonas foetus</name>
    <dbReference type="NCBI Taxonomy" id="1144522"/>
    <lineage>
        <taxon>Eukaryota</taxon>
        <taxon>Metamonada</taxon>
        <taxon>Parabasalia</taxon>
        <taxon>Tritrichomonadida</taxon>
        <taxon>Tritrichomonadidae</taxon>
        <taxon>Tritrichomonas</taxon>
    </lineage>
</organism>
<evidence type="ECO:0000256" key="1">
    <source>
        <dbReference type="SAM" id="Coils"/>
    </source>
</evidence>
<feature type="compositionally biased region" description="Low complexity" evidence="2">
    <location>
        <begin position="662"/>
        <end position="677"/>
    </location>
</feature>
<dbReference type="AlphaFoldDB" id="A0A1J4L3E8"/>
<feature type="compositionally biased region" description="Acidic residues" evidence="2">
    <location>
        <begin position="641"/>
        <end position="650"/>
    </location>
</feature>
<feature type="compositionally biased region" description="Basic residues" evidence="2">
    <location>
        <begin position="621"/>
        <end position="630"/>
    </location>
</feature>